<name>A0A2W7I3M1_9PROT</name>
<dbReference type="NCBIfam" id="TIGR01444">
    <property type="entry name" value="fkbM_fam"/>
    <property type="match status" value="1"/>
</dbReference>
<protein>
    <submittedName>
        <fullName evidence="3">FkbM family methyltransferase</fullName>
    </submittedName>
</protein>
<keyword evidence="3" id="KW-0489">Methyltransferase</keyword>
<accession>A0A2W7I3M1</accession>
<sequence>MTRPDLDAAAYVTALFRLALGREPDGGGLAHWTGMLAAGGDPTAVLAAIQASDEYRRRHPPEAPRASPALIAGLAVAFGAAPLTIIDVGAQILAAEAHVYEPLRRRDLPHHVIGFEPLSERRAERVTTEAGGALEMLPYAIGDGGPHVLHINNDDATSSLFPLNPALNRAFNHLHTLHTLRTERVETHRLDEVLPPGPIDFLKLDIQGAELMALKGAEACLTRTALVHCEVEFAPIYAGQPLFHEVAAYLAARGFILIDLLEQARYSYQPESRRASMDRLIWADALFFREDADDRMLAAQALAALLVYRKPSLAEHLVARLDARTGGRLAEIFTDGPA</sequence>
<dbReference type="GO" id="GO:0008171">
    <property type="term" value="F:O-methyltransferase activity"/>
    <property type="evidence" value="ECO:0007669"/>
    <property type="project" value="TreeGrafter"/>
</dbReference>
<dbReference type="InterPro" id="IPR025282">
    <property type="entry name" value="DUF4214"/>
</dbReference>
<evidence type="ECO:0000313" key="4">
    <source>
        <dbReference type="Proteomes" id="UP000249688"/>
    </source>
</evidence>
<feature type="domain" description="DUF4214" evidence="2">
    <location>
        <begin position="5"/>
        <end position="57"/>
    </location>
</feature>
<proteinExistence type="predicted"/>
<gene>
    <name evidence="3" type="ORF">C8P66_12738</name>
</gene>
<dbReference type="EMBL" id="QKYU01000027">
    <property type="protein sequence ID" value="PZW39835.1"/>
    <property type="molecule type" value="Genomic_DNA"/>
</dbReference>
<comment type="caution">
    <text evidence="3">The sequence shown here is derived from an EMBL/GenBank/DDBJ whole genome shotgun (WGS) entry which is preliminary data.</text>
</comment>
<keyword evidence="4" id="KW-1185">Reference proteome</keyword>
<dbReference type="InterPro" id="IPR029063">
    <property type="entry name" value="SAM-dependent_MTases_sf"/>
</dbReference>
<dbReference type="GO" id="GO:0032259">
    <property type="term" value="P:methylation"/>
    <property type="evidence" value="ECO:0007669"/>
    <property type="project" value="UniProtKB-KW"/>
</dbReference>
<dbReference type="InterPro" id="IPR006342">
    <property type="entry name" value="FkbM_mtfrase"/>
</dbReference>
<dbReference type="SUPFAM" id="SSF53335">
    <property type="entry name" value="S-adenosyl-L-methionine-dependent methyltransferases"/>
    <property type="match status" value="1"/>
</dbReference>
<dbReference type="Proteomes" id="UP000249688">
    <property type="component" value="Unassembled WGS sequence"/>
</dbReference>
<dbReference type="InterPro" id="IPR053188">
    <property type="entry name" value="FkbM_Methyltransferase"/>
</dbReference>
<evidence type="ECO:0000259" key="1">
    <source>
        <dbReference type="Pfam" id="PF05050"/>
    </source>
</evidence>
<dbReference type="PANTHER" id="PTHR36973">
    <property type="entry name" value="SLL1456 PROTEIN-RELATED"/>
    <property type="match status" value="1"/>
</dbReference>
<dbReference type="PANTHER" id="PTHR36973:SF4">
    <property type="entry name" value="NODULATION PROTEIN"/>
    <property type="match status" value="1"/>
</dbReference>
<organism evidence="3 4">
    <name type="scientific">Humitalea rosea</name>
    <dbReference type="NCBI Taxonomy" id="990373"/>
    <lineage>
        <taxon>Bacteria</taxon>
        <taxon>Pseudomonadati</taxon>
        <taxon>Pseudomonadota</taxon>
        <taxon>Alphaproteobacteria</taxon>
        <taxon>Acetobacterales</taxon>
        <taxon>Roseomonadaceae</taxon>
        <taxon>Humitalea</taxon>
    </lineage>
</organism>
<dbReference type="AlphaFoldDB" id="A0A2W7I3M1"/>
<keyword evidence="3" id="KW-0808">Transferase</keyword>
<reference evidence="3 4" key="1">
    <citation type="submission" date="2018-06" db="EMBL/GenBank/DDBJ databases">
        <title>Genomic Encyclopedia of Archaeal and Bacterial Type Strains, Phase II (KMG-II): from individual species to whole genera.</title>
        <authorList>
            <person name="Goeker M."/>
        </authorList>
    </citation>
    <scope>NUCLEOTIDE SEQUENCE [LARGE SCALE GENOMIC DNA]</scope>
    <source>
        <strain evidence="3 4">DSM 24525</strain>
    </source>
</reference>
<dbReference type="Pfam" id="PF05050">
    <property type="entry name" value="Methyltransf_21"/>
    <property type="match status" value="1"/>
</dbReference>
<evidence type="ECO:0000259" key="2">
    <source>
        <dbReference type="Pfam" id="PF13946"/>
    </source>
</evidence>
<feature type="domain" description="Methyltransferase FkbM" evidence="1">
    <location>
        <begin position="87"/>
        <end position="256"/>
    </location>
</feature>
<dbReference type="OrthoDB" id="292760at2"/>
<evidence type="ECO:0000313" key="3">
    <source>
        <dbReference type="EMBL" id="PZW39835.1"/>
    </source>
</evidence>
<dbReference type="Gene3D" id="3.40.50.150">
    <property type="entry name" value="Vaccinia Virus protein VP39"/>
    <property type="match status" value="1"/>
</dbReference>
<dbReference type="Pfam" id="PF13946">
    <property type="entry name" value="DUF4214"/>
    <property type="match status" value="1"/>
</dbReference>
<dbReference type="RefSeq" id="WP_111399947.1">
    <property type="nucleotide sequence ID" value="NZ_QKYU01000027.1"/>
</dbReference>